<proteinExistence type="inferred from homology"/>
<dbReference type="Gene3D" id="3.90.1510.10">
    <property type="entry name" value="Glycerate kinase, domain 2"/>
    <property type="match status" value="1"/>
</dbReference>
<accession>A0AAQ3W6U4</accession>
<dbReference type="AlphaFoldDB" id="A0AAQ3W6U4"/>
<dbReference type="PANTHER" id="PTHR21599">
    <property type="entry name" value="GLYCERATE KINASE"/>
    <property type="match status" value="1"/>
</dbReference>
<dbReference type="PIRSF" id="PIRSF006078">
    <property type="entry name" value="GlxK"/>
    <property type="match status" value="1"/>
</dbReference>
<dbReference type="InterPro" id="IPR036129">
    <property type="entry name" value="Glycerate_kinase_sf"/>
</dbReference>
<dbReference type="GO" id="GO:0008887">
    <property type="term" value="F:glycerate kinase activity"/>
    <property type="evidence" value="ECO:0007669"/>
    <property type="project" value="UniProtKB-UniRule"/>
</dbReference>
<sequence>MMEGDRLKILVAMDSFKGSATSVEVGEAAKKGIKESFNMDEAVEVNVFPIADGGEGTIEALFYNEPDFIYSETVQGPLLGQEVNAKYGVDHETVILEVAETSGIMLVEKDERDPWCATSFGLGQLMKRRIKAGYRKFIVCLGGSATNDGGIGLLNALGYNFLDAKGRSLGHLLKDMKHLSKIDDSSVLPELAQCSIRIASDVENPLYGENGATLIFGKQKGVTKEDENEIDTILKNFAYLTNQLTKTIYQHTKGAGAAGGLGFALLSYFDSEIVSGFAEVARIIDIEDHIEQHDLVITGEGMLDAQSMMGKVPVAIASMAKKYNKPVIALSGGVSKDAAMCNSKGIDAFFPTIRKIASEREVLDRDNTLEAIRETAQQLFRLVQLFS</sequence>
<dbReference type="NCBIfam" id="TIGR00045">
    <property type="entry name" value="glycerate kinase"/>
    <property type="match status" value="1"/>
</dbReference>
<name>A0AAQ3W6U4_9ENTE</name>
<evidence type="ECO:0000256" key="2">
    <source>
        <dbReference type="ARBA" id="ARBA00022679"/>
    </source>
</evidence>
<evidence type="ECO:0000313" key="5">
    <source>
        <dbReference type="EMBL" id="WYJ99849.1"/>
    </source>
</evidence>
<reference evidence="6" key="1">
    <citation type="submission" date="2017-05" db="EMBL/GenBank/DDBJ databases">
        <title>The Genome Sequence of EEnterococcus faecalis 9F2_4866.</title>
        <authorList>
            <consortium name="The Broad Institute Genomics Platform"/>
            <consortium name="The Broad Institute Genomic Center for Infectious Diseases"/>
            <person name="Earl A."/>
            <person name="Manson A."/>
            <person name="Schwartman J."/>
            <person name="Gilmore M."/>
            <person name="Abouelleil A."/>
            <person name="Cao P."/>
            <person name="Chapman S."/>
            <person name="Cusick C."/>
            <person name="Shea T."/>
            <person name="Young S."/>
            <person name="Neafsey D."/>
            <person name="Nusbaum C."/>
            <person name="Birren B."/>
        </authorList>
    </citation>
    <scope>NUCLEOTIDE SEQUENCE [LARGE SCALE GENOMIC DNA]</scope>
    <source>
        <strain evidence="6">7F3_DIV0205</strain>
    </source>
</reference>
<evidence type="ECO:0000313" key="6">
    <source>
        <dbReference type="Proteomes" id="UP000194948"/>
    </source>
</evidence>
<organism evidence="5 6">
    <name type="scientific">Candidatus Enterococcus palustris</name>
    <dbReference type="NCBI Taxonomy" id="1834189"/>
    <lineage>
        <taxon>Bacteria</taxon>
        <taxon>Bacillati</taxon>
        <taxon>Bacillota</taxon>
        <taxon>Bacilli</taxon>
        <taxon>Lactobacillales</taxon>
        <taxon>Enterococcaceae</taxon>
        <taxon>Enterococcus</taxon>
    </lineage>
</organism>
<evidence type="ECO:0000256" key="3">
    <source>
        <dbReference type="ARBA" id="ARBA00022777"/>
    </source>
</evidence>
<dbReference type="GO" id="GO:0031388">
    <property type="term" value="P:organic acid phosphorylation"/>
    <property type="evidence" value="ECO:0007669"/>
    <property type="project" value="UniProtKB-UniRule"/>
</dbReference>
<keyword evidence="3 4" id="KW-0418">Kinase</keyword>
<evidence type="ECO:0000256" key="4">
    <source>
        <dbReference type="PIRNR" id="PIRNR006078"/>
    </source>
</evidence>
<dbReference type="SUPFAM" id="SSF110738">
    <property type="entry name" value="Glycerate kinase I"/>
    <property type="match status" value="1"/>
</dbReference>
<dbReference type="InterPro" id="IPR018193">
    <property type="entry name" value="Glyc_kinase_flavodox-like_fold"/>
</dbReference>
<keyword evidence="2 4" id="KW-0808">Transferase</keyword>
<dbReference type="Gene3D" id="3.40.50.10350">
    <property type="entry name" value="Glycerate kinase, domain 1"/>
    <property type="match status" value="1"/>
</dbReference>
<dbReference type="Proteomes" id="UP000194948">
    <property type="component" value="Chromosome"/>
</dbReference>
<dbReference type="EMBL" id="CP147244">
    <property type="protein sequence ID" value="WYJ99849.1"/>
    <property type="molecule type" value="Genomic_DNA"/>
</dbReference>
<evidence type="ECO:0000256" key="1">
    <source>
        <dbReference type="ARBA" id="ARBA00006284"/>
    </source>
</evidence>
<protein>
    <submittedName>
        <fullName evidence="5">Glycerate 2-kinase</fullName>
    </submittedName>
</protein>
<dbReference type="PANTHER" id="PTHR21599:SF0">
    <property type="entry name" value="GLYCERATE KINASE"/>
    <property type="match status" value="1"/>
</dbReference>
<dbReference type="InterPro" id="IPR018197">
    <property type="entry name" value="Glycerate_kinase_RE-like"/>
</dbReference>
<keyword evidence="6" id="KW-1185">Reference proteome</keyword>
<gene>
    <name evidence="5" type="ORF">A5821_000943</name>
</gene>
<dbReference type="Pfam" id="PF02595">
    <property type="entry name" value="Gly_kinase"/>
    <property type="match status" value="1"/>
</dbReference>
<comment type="similarity">
    <text evidence="1 4">Belongs to the glycerate kinase type-1 family.</text>
</comment>
<dbReference type="InterPro" id="IPR004381">
    <property type="entry name" value="Glycerate_kinase"/>
</dbReference>
<reference evidence="5 6" key="2">
    <citation type="submission" date="2024-03" db="EMBL/GenBank/DDBJ databases">
        <title>The Genome Sequence of Enterococcus sp. DIV0205d.</title>
        <authorList>
            <consortium name="The Broad Institute Genomics Platform"/>
            <consortium name="The Broad Institute Microbial Omics Core"/>
            <consortium name="The Broad Institute Genomic Center for Infectious Diseases"/>
            <person name="Earl A."/>
            <person name="Manson A."/>
            <person name="Gilmore M."/>
            <person name="Schwartman J."/>
            <person name="Shea T."/>
            <person name="Abouelleil A."/>
            <person name="Cao P."/>
            <person name="Chapman S."/>
            <person name="Cusick C."/>
            <person name="Young S."/>
            <person name="Neafsey D."/>
            <person name="Nusbaum C."/>
            <person name="Birren B."/>
        </authorList>
    </citation>
    <scope>NUCLEOTIDE SEQUENCE [LARGE SCALE GENOMIC DNA]</scope>
    <source>
        <strain evidence="5 6">7F3_DIV0205</strain>
    </source>
</reference>